<keyword evidence="2" id="KW-1185">Reference proteome</keyword>
<protein>
    <submittedName>
        <fullName evidence="1">Uncharacterized protein</fullName>
    </submittedName>
</protein>
<dbReference type="Proteomes" id="UP000774617">
    <property type="component" value="Unassembled WGS sequence"/>
</dbReference>
<evidence type="ECO:0000313" key="1">
    <source>
        <dbReference type="EMBL" id="KAH7028331.1"/>
    </source>
</evidence>
<name>A0ABQ8FUT1_9PEZI</name>
<gene>
    <name evidence="1" type="ORF">B0J12DRAFT_351068</name>
</gene>
<dbReference type="EMBL" id="JAGTJR010000050">
    <property type="protein sequence ID" value="KAH7028331.1"/>
    <property type="molecule type" value="Genomic_DNA"/>
</dbReference>
<sequence length="211" mass="22715">MPGACSSLPFQLHVSRLELACFPATLAPAAVPPPAPFLAATIVIAPGPRRVLANIRVRLPAAAFLVGVSNPRQTPLQCWTETLLCLLPRPHARSSPRPFHPVFPRGPPDVTDAILAIQPLIGPANYSSSAHRCATNPEAARRQATASVCRYQDSYGRLRFTPASSVTFRLCQTPYRKAEVLTVGPPTFSPICHARQCGSETRLTSLSLPHA</sequence>
<evidence type="ECO:0000313" key="2">
    <source>
        <dbReference type="Proteomes" id="UP000774617"/>
    </source>
</evidence>
<organism evidence="1 2">
    <name type="scientific">Macrophomina phaseolina</name>
    <dbReference type="NCBI Taxonomy" id="35725"/>
    <lineage>
        <taxon>Eukaryota</taxon>
        <taxon>Fungi</taxon>
        <taxon>Dikarya</taxon>
        <taxon>Ascomycota</taxon>
        <taxon>Pezizomycotina</taxon>
        <taxon>Dothideomycetes</taxon>
        <taxon>Dothideomycetes incertae sedis</taxon>
        <taxon>Botryosphaeriales</taxon>
        <taxon>Botryosphaeriaceae</taxon>
        <taxon>Macrophomina</taxon>
    </lineage>
</organism>
<proteinExistence type="predicted"/>
<accession>A0ABQ8FUT1</accession>
<reference evidence="1 2" key="1">
    <citation type="journal article" date="2021" name="Nat. Commun.">
        <title>Genetic determinants of endophytism in the Arabidopsis root mycobiome.</title>
        <authorList>
            <person name="Mesny F."/>
            <person name="Miyauchi S."/>
            <person name="Thiergart T."/>
            <person name="Pickel B."/>
            <person name="Atanasova L."/>
            <person name="Karlsson M."/>
            <person name="Huettel B."/>
            <person name="Barry K.W."/>
            <person name="Haridas S."/>
            <person name="Chen C."/>
            <person name="Bauer D."/>
            <person name="Andreopoulos W."/>
            <person name="Pangilinan J."/>
            <person name="LaButti K."/>
            <person name="Riley R."/>
            <person name="Lipzen A."/>
            <person name="Clum A."/>
            <person name="Drula E."/>
            <person name="Henrissat B."/>
            <person name="Kohler A."/>
            <person name="Grigoriev I.V."/>
            <person name="Martin F.M."/>
            <person name="Hacquard S."/>
        </authorList>
    </citation>
    <scope>NUCLEOTIDE SEQUENCE [LARGE SCALE GENOMIC DNA]</scope>
    <source>
        <strain evidence="1 2">MPI-SDFR-AT-0080</strain>
    </source>
</reference>
<comment type="caution">
    <text evidence="1">The sequence shown here is derived from an EMBL/GenBank/DDBJ whole genome shotgun (WGS) entry which is preliminary data.</text>
</comment>